<dbReference type="Pfam" id="PF03636">
    <property type="entry name" value="Glyco_hydro_65N"/>
    <property type="match status" value="1"/>
</dbReference>
<feature type="compositionally biased region" description="Basic and acidic residues" evidence="1">
    <location>
        <begin position="680"/>
        <end position="690"/>
    </location>
</feature>
<dbReference type="PANTHER" id="PTHR11051:SF8">
    <property type="entry name" value="PROTEIN-GLUCOSYLGALACTOSYLHYDROXYLYSINE GLUCOSIDASE"/>
    <property type="match status" value="1"/>
</dbReference>
<feature type="region of interest" description="Disordered" evidence="1">
    <location>
        <begin position="680"/>
        <end position="705"/>
    </location>
</feature>
<evidence type="ECO:0000259" key="3">
    <source>
        <dbReference type="Pfam" id="PF03636"/>
    </source>
</evidence>
<evidence type="ECO:0000313" key="5">
    <source>
        <dbReference type="Proteomes" id="UP000601223"/>
    </source>
</evidence>
<dbReference type="GO" id="GO:0016757">
    <property type="term" value="F:glycosyltransferase activity"/>
    <property type="evidence" value="ECO:0007669"/>
    <property type="project" value="UniProtKB-ARBA"/>
</dbReference>
<accession>A0A8J3NIC0</accession>
<dbReference type="GO" id="GO:0030246">
    <property type="term" value="F:carbohydrate binding"/>
    <property type="evidence" value="ECO:0007669"/>
    <property type="project" value="InterPro"/>
</dbReference>
<dbReference type="GO" id="GO:0004553">
    <property type="term" value="F:hydrolase activity, hydrolyzing O-glycosyl compounds"/>
    <property type="evidence" value="ECO:0007669"/>
    <property type="project" value="TreeGrafter"/>
</dbReference>
<keyword evidence="5" id="KW-1185">Reference proteome</keyword>
<sequence>MATQPISPDTVEVWRAGDLPAYLSNGLIGLRVRHIPYLNGVVTLSGFDGVDPAQAVETFARAPYPLAGDIRVDGKSMDYAPDRVRLVDQRYDFGCGELTSRFVFEPDGVPVHAQVTTFCSRTHPTLVLQETHIRAEHECEITISAGVDPQGVTGEWAERRTGEPGSVAEGSDGLMLWRSYGGLSTCGAAYLTSFDGTDDVRRDLEHSPVAPLRTAYTFTARPKTSYRLRQITSLLPETLHSQPHLQAGRLLRGGQLRGFDTLRELNRQAWQQLWRSRIVLDGAPARWQAMADAAFYYLHSSVHPSSPASMSIFGLAYWPDYHYYRGHVMWDIEVFALPPLLLTYPEAAATILRYRATRTAAAAANAALNGYRGLQFPWESSMATGDEAGPGIGSATSLEHHVGPDIAVAFARYVHATGDQGFARQYAWPVVSGVAQWLASRVEHGDRGYEIRRVTGIAETETPRHNNAFTNIAAIRALREATALGHTLAEQVPDSWADIADHLVIPTIDGGDVIANHDGYQPDQEKGETPEAAAAIFPLDWEPDPKVAAATLHYYLNLGERYAGAPMLSAMLGVYAARLGDRGAALEMFERGYADFVTDPYRITLEYAPEVFPEQPHAGPFTANLGGFLTSCLYGLTGLVIGRGQPDSWTRHPVTMPAGWNGVSVQQLWARGQAVELNAEHGQEHARLKATDGTQDVGETRRHNS</sequence>
<dbReference type="AlphaFoldDB" id="A0A8J3NIC0"/>
<feature type="domain" description="Glycoside hydrolase family 65 N-terminal" evidence="3">
    <location>
        <begin position="22"/>
        <end position="228"/>
    </location>
</feature>
<dbReference type="InterPro" id="IPR011013">
    <property type="entry name" value="Gal_mutarotase_sf_dom"/>
</dbReference>
<feature type="domain" description="Glycoside hydrolase family 65 central catalytic" evidence="2">
    <location>
        <begin position="324"/>
        <end position="524"/>
    </location>
</feature>
<gene>
    <name evidence="4" type="ORF">Cba03nite_33510</name>
</gene>
<dbReference type="Pfam" id="PF03632">
    <property type="entry name" value="Glyco_hydro_65m"/>
    <property type="match status" value="1"/>
</dbReference>
<comment type="caution">
    <text evidence="4">The sequence shown here is derived from an EMBL/GenBank/DDBJ whole genome shotgun (WGS) entry which is preliminary data.</text>
</comment>
<evidence type="ECO:0008006" key="6">
    <source>
        <dbReference type="Google" id="ProtNLM"/>
    </source>
</evidence>
<dbReference type="InterPro" id="IPR008928">
    <property type="entry name" value="6-hairpin_glycosidase_sf"/>
</dbReference>
<evidence type="ECO:0000259" key="2">
    <source>
        <dbReference type="Pfam" id="PF03632"/>
    </source>
</evidence>
<dbReference type="SUPFAM" id="SSF74650">
    <property type="entry name" value="Galactose mutarotase-like"/>
    <property type="match status" value="1"/>
</dbReference>
<dbReference type="RefSeq" id="WP_203746743.1">
    <property type="nucleotide sequence ID" value="NZ_BONF01000017.1"/>
</dbReference>
<dbReference type="GO" id="GO:0005975">
    <property type="term" value="P:carbohydrate metabolic process"/>
    <property type="evidence" value="ECO:0007669"/>
    <property type="project" value="InterPro"/>
</dbReference>
<evidence type="ECO:0000313" key="4">
    <source>
        <dbReference type="EMBL" id="GIF82002.1"/>
    </source>
</evidence>
<dbReference type="SUPFAM" id="SSF48208">
    <property type="entry name" value="Six-hairpin glycosidases"/>
    <property type="match status" value="1"/>
</dbReference>
<dbReference type="InterPro" id="IPR037018">
    <property type="entry name" value="GH65_N"/>
</dbReference>
<protein>
    <recommendedName>
        <fullName evidence="6">Glycoside hydrolase family 65 protein</fullName>
    </recommendedName>
</protein>
<organism evidence="4 5">
    <name type="scientific">Catellatospora bangladeshensis</name>
    <dbReference type="NCBI Taxonomy" id="310355"/>
    <lineage>
        <taxon>Bacteria</taxon>
        <taxon>Bacillati</taxon>
        <taxon>Actinomycetota</taxon>
        <taxon>Actinomycetes</taxon>
        <taxon>Micromonosporales</taxon>
        <taxon>Micromonosporaceae</taxon>
        <taxon>Catellatospora</taxon>
    </lineage>
</organism>
<dbReference type="PANTHER" id="PTHR11051">
    <property type="entry name" value="GLYCOSYL HYDROLASE-RELATED"/>
    <property type="match status" value="1"/>
</dbReference>
<evidence type="ECO:0000256" key="1">
    <source>
        <dbReference type="SAM" id="MobiDB-lite"/>
    </source>
</evidence>
<dbReference type="InterPro" id="IPR005195">
    <property type="entry name" value="Glyco_hydro_65_M"/>
</dbReference>
<dbReference type="InterPro" id="IPR005196">
    <property type="entry name" value="Glyco_hydro_65_N"/>
</dbReference>
<reference evidence="4 5" key="1">
    <citation type="submission" date="2021-01" db="EMBL/GenBank/DDBJ databases">
        <title>Whole genome shotgun sequence of Catellatospora bangladeshensis NBRC 107357.</title>
        <authorList>
            <person name="Komaki H."/>
            <person name="Tamura T."/>
        </authorList>
    </citation>
    <scope>NUCLEOTIDE SEQUENCE [LARGE SCALE GENOMIC DNA]</scope>
    <source>
        <strain evidence="4 5">NBRC 107357</strain>
    </source>
</reference>
<name>A0A8J3NIC0_9ACTN</name>
<dbReference type="Proteomes" id="UP000601223">
    <property type="component" value="Unassembled WGS sequence"/>
</dbReference>
<dbReference type="Gene3D" id="1.50.10.10">
    <property type="match status" value="1"/>
</dbReference>
<dbReference type="Gene3D" id="2.70.98.40">
    <property type="entry name" value="Glycoside hydrolase, family 65, N-terminal domain"/>
    <property type="match status" value="1"/>
</dbReference>
<proteinExistence type="predicted"/>
<dbReference type="InterPro" id="IPR012341">
    <property type="entry name" value="6hp_glycosidase-like_sf"/>
</dbReference>
<dbReference type="EMBL" id="BONF01000017">
    <property type="protein sequence ID" value="GIF82002.1"/>
    <property type="molecule type" value="Genomic_DNA"/>
</dbReference>